<accession>A0A8J4VMM4</accession>
<dbReference type="Proteomes" id="UP000737018">
    <property type="component" value="Unassembled WGS sequence"/>
</dbReference>
<sequence length="110" mass="12139">MAEKVKVLPNCVYVDNPFHECSQSCLKQIAEGQTRKEKKKSNDGNGVIRTHSACPMASNPYHECGELCPKRVAGAEVRRDKNESGCIWCCAMSDDGHDLSRCCSNAQGEF</sequence>
<comment type="caution">
    <text evidence="1">The sequence shown here is derived from an EMBL/GenBank/DDBJ whole genome shotgun (WGS) entry which is preliminary data.</text>
</comment>
<protein>
    <submittedName>
        <fullName evidence="1">Uncharacterized protein</fullName>
    </submittedName>
</protein>
<organism evidence="1 2">
    <name type="scientific">Castanea mollissima</name>
    <name type="common">Chinese chestnut</name>
    <dbReference type="NCBI Taxonomy" id="60419"/>
    <lineage>
        <taxon>Eukaryota</taxon>
        <taxon>Viridiplantae</taxon>
        <taxon>Streptophyta</taxon>
        <taxon>Embryophyta</taxon>
        <taxon>Tracheophyta</taxon>
        <taxon>Spermatophyta</taxon>
        <taxon>Magnoliopsida</taxon>
        <taxon>eudicotyledons</taxon>
        <taxon>Gunneridae</taxon>
        <taxon>Pentapetalae</taxon>
        <taxon>rosids</taxon>
        <taxon>fabids</taxon>
        <taxon>Fagales</taxon>
        <taxon>Fagaceae</taxon>
        <taxon>Castanea</taxon>
    </lineage>
</organism>
<dbReference type="OrthoDB" id="1506770at2759"/>
<name>A0A8J4VMM4_9ROSI</name>
<dbReference type="EMBL" id="JRKL02003473">
    <property type="protein sequence ID" value="KAF3955124.1"/>
    <property type="molecule type" value="Genomic_DNA"/>
</dbReference>
<evidence type="ECO:0000313" key="2">
    <source>
        <dbReference type="Proteomes" id="UP000737018"/>
    </source>
</evidence>
<keyword evidence="2" id="KW-1185">Reference proteome</keyword>
<proteinExistence type="predicted"/>
<gene>
    <name evidence="1" type="ORF">CMV_019623</name>
</gene>
<reference evidence="1" key="1">
    <citation type="submission" date="2020-03" db="EMBL/GenBank/DDBJ databases">
        <title>Castanea mollissima Vanexum genome sequencing.</title>
        <authorList>
            <person name="Staton M."/>
        </authorList>
    </citation>
    <scope>NUCLEOTIDE SEQUENCE</scope>
    <source>
        <tissue evidence="1">Leaf</tissue>
    </source>
</reference>
<evidence type="ECO:0000313" key="1">
    <source>
        <dbReference type="EMBL" id="KAF3955124.1"/>
    </source>
</evidence>
<dbReference type="AlphaFoldDB" id="A0A8J4VMM4"/>